<dbReference type="InterPro" id="IPR029046">
    <property type="entry name" value="LolA/LolB/LppX"/>
</dbReference>
<name>A0ABS1SPV7_9MICO</name>
<evidence type="ECO:0000256" key="1">
    <source>
        <dbReference type="SAM" id="SignalP"/>
    </source>
</evidence>
<dbReference type="PROSITE" id="PS51257">
    <property type="entry name" value="PROKAR_LIPOPROTEIN"/>
    <property type="match status" value="1"/>
</dbReference>
<sequence>MKLTRKSTLTASLLLIGGLALSGCSTAEAPAKDGAASSEQAPAASGPLTEDNFIERIAAAQLAAGTMHLSMDMGDSVDGGLEADQQLAKDPKQAKMRMTMSASGMENEIILIDGKLYMNMGALSQNKYMDMSADEASAGSIDAILEQANPEAQLQAFRSALTEFSAEPNSIEIDGVKTTALTLTLDTKKMFAASLPEGATADELVSKLGESVVYEMYVGSDDLPRRIVMPNVAGLGTATQNYTKWGEPVSIEAPAADEIIDPAKLQG</sequence>
<keyword evidence="3" id="KW-1185">Reference proteome</keyword>
<organism evidence="2 3">
    <name type="scientific">Leucobacter chromiireducens subsp. chromiireducens</name>
    <dbReference type="NCBI Taxonomy" id="660067"/>
    <lineage>
        <taxon>Bacteria</taxon>
        <taxon>Bacillati</taxon>
        <taxon>Actinomycetota</taxon>
        <taxon>Actinomycetes</taxon>
        <taxon>Micrococcales</taxon>
        <taxon>Microbacteriaceae</taxon>
        <taxon>Leucobacter</taxon>
    </lineage>
</organism>
<feature type="chain" id="PRO_5046463561" description="Lipoprotein" evidence="1">
    <location>
        <begin position="28"/>
        <end position="267"/>
    </location>
</feature>
<dbReference type="Gene3D" id="2.50.20.20">
    <property type="match status" value="1"/>
</dbReference>
<feature type="signal peptide" evidence="1">
    <location>
        <begin position="1"/>
        <end position="27"/>
    </location>
</feature>
<dbReference type="InterPro" id="IPR046720">
    <property type="entry name" value="DUF6612"/>
</dbReference>
<evidence type="ECO:0008006" key="4">
    <source>
        <dbReference type="Google" id="ProtNLM"/>
    </source>
</evidence>
<dbReference type="Proteomes" id="UP001646141">
    <property type="component" value="Unassembled WGS sequence"/>
</dbReference>
<reference evidence="2 3" key="1">
    <citation type="submission" date="2018-09" db="EMBL/GenBank/DDBJ databases">
        <title>Comparative genomics of Leucobacter spp.</title>
        <authorList>
            <person name="Reis A.C."/>
            <person name="Kolvenbach B.A."/>
            <person name="Corvini P.F.X."/>
            <person name="Nunes O.C."/>
        </authorList>
    </citation>
    <scope>NUCLEOTIDE SEQUENCE [LARGE SCALE GENOMIC DNA]</scope>
    <source>
        <strain evidence="2 3">L-1</strain>
    </source>
</reference>
<gene>
    <name evidence="2" type="ORF">D3226_09545</name>
</gene>
<dbReference type="RefSeq" id="WP_202382316.1">
    <property type="nucleotide sequence ID" value="NZ_BAAAMA010000001.1"/>
</dbReference>
<comment type="caution">
    <text evidence="2">The sequence shown here is derived from an EMBL/GenBank/DDBJ whole genome shotgun (WGS) entry which is preliminary data.</text>
</comment>
<evidence type="ECO:0000313" key="3">
    <source>
        <dbReference type="Proteomes" id="UP001646141"/>
    </source>
</evidence>
<protein>
    <recommendedName>
        <fullName evidence="4">Lipoprotein</fullName>
    </recommendedName>
</protein>
<keyword evidence="1" id="KW-0732">Signal</keyword>
<dbReference type="SUPFAM" id="SSF89392">
    <property type="entry name" value="Prokaryotic lipoproteins and lipoprotein localization factors"/>
    <property type="match status" value="1"/>
</dbReference>
<dbReference type="EMBL" id="QYAD01000003">
    <property type="protein sequence ID" value="MBL3690202.1"/>
    <property type="molecule type" value="Genomic_DNA"/>
</dbReference>
<proteinExistence type="predicted"/>
<evidence type="ECO:0000313" key="2">
    <source>
        <dbReference type="EMBL" id="MBL3690202.1"/>
    </source>
</evidence>
<dbReference type="Pfam" id="PF20316">
    <property type="entry name" value="DUF6612"/>
    <property type="match status" value="1"/>
</dbReference>
<accession>A0ABS1SPV7</accession>